<dbReference type="eggNOG" id="COG0561">
    <property type="taxonomic scope" value="Bacteria"/>
</dbReference>
<dbReference type="Gene3D" id="3.40.50.1000">
    <property type="entry name" value="HAD superfamily/HAD-like"/>
    <property type="match status" value="1"/>
</dbReference>
<dbReference type="Proteomes" id="UP000019402">
    <property type="component" value="Unassembled WGS sequence"/>
</dbReference>
<dbReference type="NCBIfam" id="TIGR01484">
    <property type="entry name" value="HAD-SF-IIB"/>
    <property type="match status" value="1"/>
</dbReference>
<dbReference type="InterPro" id="IPR023214">
    <property type="entry name" value="HAD_sf"/>
</dbReference>
<dbReference type="GO" id="GO:0000287">
    <property type="term" value="F:magnesium ion binding"/>
    <property type="evidence" value="ECO:0007669"/>
    <property type="project" value="TreeGrafter"/>
</dbReference>
<evidence type="ECO:0000313" key="1">
    <source>
        <dbReference type="EMBL" id="GAF02397.1"/>
    </source>
</evidence>
<accession>W7Y322</accession>
<dbReference type="InterPro" id="IPR000150">
    <property type="entry name" value="Cof"/>
</dbReference>
<dbReference type="GO" id="GO:0005829">
    <property type="term" value="C:cytosol"/>
    <property type="evidence" value="ECO:0007669"/>
    <property type="project" value="TreeGrafter"/>
</dbReference>
<sequence>MVQIKLIVADMDGTLLNSNHELSPKFEATYKQLRRLGIRFVVASGRPYYTLLPQFEHMEHDMILIGDNGAYIGTRPEPVVMKAFAHDEVAEIAALGRSLEDVYLVICTQDRPYTESDDPYFIAEAKRYYPTLKVVNNTDELEEKVLKIAAFDAKTWQLNSGKAWDVFQDKYVVAKSSNVWIDLMPLGINKGAAVKYLQEQLGISKEETMAFGDFHNDIEMLQMAHHSYAMENAHDDVQQVARFKAPSNDRDGVIKVIEEIVLKKI</sequence>
<dbReference type="SFLD" id="SFLDG01140">
    <property type="entry name" value="C2.B:_Phosphomannomutase_and_P"/>
    <property type="match status" value="1"/>
</dbReference>
<dbReference type="Gene3D" id="3.30.1240.10">
    <property type="match status" value="1"/>
</dbReference>
<evidence type="ECO:0000313" key="2">
    <source>
        <dbReference type="Proteomes" id="UP000019402"/>
    </source>
</evidence>
<comment type="caution">
    <text evidence="1">The sequence shown here is derived from an EMBL/GenBank/DDBJ whole genome shotgun (WGS) entry which is preliminary data.</text>
</comment>
<dbReference type="SFLD" id="SFLDS00003">
    <property type="entry name" value="Haloacid_Dehalogenase"/>
    <property type="match status" value="1"/>
</dbReference>
<name>W7Y322_9BACT</name>
<dbReference type="STRING" id="869213.GCA_000517085_03461"/>
<proteinExistence type="predicted"/>
<dbReference type="GO" id="GO:0016791">
    <property type="term" value="F:phosphatase activity"/>
    <property type="evidence" value="ECO:0007669"/>
    <property type="project" value="TreeGrafter"/>
</dbReference>
<dbReference type="Pfam" id="PF08282">
    <property type="entry name" value="Hydrolase_3"/>
    <property type="match status" value="1"/>
</dbReference>
<protein>
    <submittedName>
        <fullName evidence="1">Phosphatase YbjI</fullName>
    </submittedName>
</protein>
<dbReference type="NCBIfam" id="TIGR00099">
    <property type="entry name" value="Cof-subfamily"/>
    <property type="match status" value="1"/>
</dbReference>
<dbReference type="SUPFAM" id="SSF56784">
    <property type="entry name" value="HAD-like"/>
    <property type="match status" value="1"/>
</dbReference>
<dbReference type="AlphaFoldDB" id="W7Y322"/>
<dbReference type="InterPro" id="IPR036412">
    <property type="entry name" value="HAD-like_sf"/>
</dbReference>
<dbReference type="EMBL" id="BAMD01000009">
    <property type="protein sequence ID" value="GAF02397.1"/>
    <property type="molecule type" value="Genomic_DNA"/>
</dbReference>
<dbReference type="SFLD" id="SFLDG01144">
    <property type="entry name" value="C2.B.4:_PGP_Like"/>
    <property type="match status" value="1"/>
</dbReference>
<dbReference type="OrthoDB" id="9814970at2"/>
<dbReference type="InterPro" id="IPR006379">
    <property type="entry name" value="HAD-SF_hydro_IIB"/>
</dbReference>
<gene>
    <name evidence="1" type="ORF">JCM21142_31031</name>
</gene>
<keyword evidence="2" id="KW-1185">Reference proteome</keyword>
<dbReference type="PANTHER" id="PTHR10000">
    <property type="entry name" value="PHOSPHOSERINE PHOSPHATASE"/>
    <property type="match status" value="1"/>
</dbReference>
<dbReference type="CDD" id="cd07518">
    <property type="entry name" value="HAD_YbiV-Like"/>
    <property type="match status" value="1"/>
</dbReference>
<organism evidence="1 2">
    <name type="scientific">Saccharicrinis fermentans DSM 9555 = JCM 21142</name>
    <dbReference type="NCBI Taxonomy" id="869213"/>
    <lineage>
        <taxon>Bacteria</taxon>
        <taxon>Pseudomonadati</taxon>
        <taxon>Bacteroidota</taxon>
        <taxon>Bacteroidia</taxon>
        <taxon>Marinilabiliales</taxon>
        <taxon>Marinilabiliaceae</taxon>
        <taxon>Saccharicrinis</taxon>
    </lineage>
</organism>
<dbReference type="RefSeq" id="WP_027472870.1">
    <property type="nucleotide sequence ID" value="NZ_BAMD01000009.1"/>
</dbReference>
<reference evidence="1 2" key="1">
    <citation type="journal article" date="2014" name="Genome Announc.">
        <title>Draft Genome Sequence of Cytophaga fermentans JCM 21142T, a Facultative Anaerobe Isolated from Marine Mud.</title>
        <authorList>
            <person name="Starns D."/>
            <person name="Oshima K."/>
            <person name="Suda W."/>
            <person name="Iino T."/>
            <person name="Yuki M."/>
            <person name="Inoue J."/>
            <person name="Kitamura K."/>
            <person name="Iida T."/>
            <person name="Darby A."/>
            <person name="Hattori M."/>
            <person name="Ohkuma M."/>
        </authorList>
    </citation>
    <scope>NUCLEOTIDE SEQUENCE [LARGE SCALE GENOMIC DNA]</scope>
    <source>
        <strain evidence="1 2">JCM 21142</strain>
    </source>
</reference>
<dbReference type="PROSITE" id="PS01228">
    <property type="entry name" value="COF_1"/>
    <property type="match status" value="1"/>
</dbReference>
<dbReference type="PANTHER" id="PTHR10000:SF53">
    <property type="entry name" value="5-AMINO-6-(5-PHOSPHO-D-RIBITYLAMINO)URACIL PHOSPHATASE YBJI-RELATED"/>
    <property type="match status" value="1"/>
</dbReference>